<protein>
    <submittedName>
        <fullName evidence="2">Uncharacterized protein</fullName>
    </submittedName>
</protein>
<dbReference type="InterPro" id="IPR011990">
    <property type="entry name" value="TPR-like_helical_dom_sf"/>
</dbReference>
<dbReference type="EMBL" id="CAJOBI010092348">
    <property type="protein sequence ID" value="CAF4548510.1"/>
    <property type="molecule type" value="Genomic_DNA"/>
</dbReference>
<reference evidence="2" key="1">
    <citation type="submission" date="2021-02" db="EMBL/GenBank/DDBJ databases">
        <authorList>
            <person name="Nowell W R."/>
        </authorList>
    </citation>
    <scope>NUCLEOTIDE SEQUENCE</scope>
</reference>
<feature type="non-terminal residue" evidence="2">
    <location>
        <position position="50"/>
    </location>
</feature>
<feature type="region of interest" description="Disordered" evidence="1">
    <location>
        <begin position="1"/>
        <end position="31"/>
    </location>
</feature>
<proteinExistence type="predicted"/>
<organism evidence="2 3">
    <name type="scientific">Rotaria magnacalcarata</name>
    <dbReference type="NCBI Taxonomy" id="392030"/>
    <lineage>
        <taxon>Eukaryota</taxon>
        <taxon>Metazoa</taxon>
        <taxon>Spiralia</taxon>
        <taxon>Gnathifera</taxon>
        <taxon>Rotifera</taxon>
        <taxon>Eurotatoria</taxon>
        <taxon>Bdelloidea</taxon>
        <taxon>Philodinida</taxon>
        <taxon>Philodinidae</taxon>
        <taxon>Rotaria</taxon>
    </lineage>
</organism>
<dbReference type="SUPFAM" id="SSF48452">
    <property type="entry name" value="TPR-like"/>
    <property type="match status" value="1"/>
</dbReference>
<accession>A0A8S2YCM3</accession>
<sequence>MGDYSEALSSHRKALEIQEKSLPPDHSDFAPTYGNMGMVYSKIEEYPKAV</sequence>
<dbReference type="Pfam" id="PF13424">
    <property type="entry name" value="TPR_12"/>
    <property type="match status" value="1"/>
</dbReference>
<evidence type="ECO:0000313" key="3">
    <source>
        <dbReference type="Proteomes" id="UP000676336"/>
    </source>
</evidence>
<feature type="compositionally biased region" description="Basic and acidic residues" evidence="1">
    <location>
        <begin position="13"/>
        <end position="28"/>
    </location>
</feature>
<dbReference type="AlphaFoldDB" id="A0A8S2YCM3"/>
<evidence type="ECO:0000313" key="2">
    <source>
        <dbReference type="EMBL" id="CAF4548510.1"/>
    </source>
</evidence>
<gene>
    <name evidence="2" type="ORF">SMN809_LOCUS36932</name>
</gene>
<dbReference type="Gene3D" id="1.25.40.10">
    <property type="entry name" value="Tetratricopeptide repeat domain"/>
    <property type="match status" value="1"/>
</dbReference>
<dbReference type="Proteomes" id="UP000676336">
    <property type="component" value="Unassembled WGS sequence"/>
</dbReference>
<comment type="caution">
    <text evidence="2">The sequence shown here is derived from an EMBL/GenBank/DDBJ whole genome shotgun (WGS) entry which is preliminary data.</text>
</comment>
<name>A0A8S2YCM3_9BILA</name>
<evidence type="ECO:0000256" key="1">
    <source>
        <dbReference type="SAM" id="MobiDB-lite"/>
    </source>
</evidence>